<evidence type="ECO:0000256" key="2">
    <source>
        <dbReference type="ARBA" id="ARBA00022714"/>
    </source>
</evidence>
<dbReference type="InterPro" id="IPR050415">
    <property type="entry name" value="MRET"/>
</dbReference>
<dbReference type="Pfam" id="PF00111">
    <property type="entry name" value="Fer2"/>
    <property type="match status" value="1"/>
</dbReference>
<dbReference type="Pfam" id="PF00970">
    <property type="entry name" value="FAD_binding_6"/>
    <property type="match status" value="1"/>
</dbReference>
<keyword evidence="2" id="KW-0479">Metal-binding</keyword>
<dbReference type="Gene3D" id="3.10.20.30">
    <property type="match status" value="1"/>
</dbReference>
<feature type="domain" description="FAD-binding FR-type" evidence="4">
    <location>
        <begin position="125"/>
        <end position="221"/>
    </location>
</feature>
<dbReference type="InterPro" id="IPR017927">
    <property type="entry name" value="FAD-bd_FR_type"/>
</dbReference>
<evidence type="ECO:0000256" key="1">
    <source>
        <dbReference type="ARBA" id="ARBA00001974"/>
    </source>
</evidence>
<dbReference type="InterPro" id="IPR017938">
    <property type="entry name" value="Riboflavin_synthase-like_b-brl"/>
</dbReference>
<dbReference type="PRINTS" id="PR00410">
    <property type="entry name" value="PHEHYDRXLASE"/>
</dbReference>
<proteinExistence type="predicted"/>
<sequence length="360" mass="38945">MLDCDVDLDLQKSPSAQAYAELRAQEHRVTLLPAGKMFVAQLGESLLDAAARAGIRLPHHCKTGSCGACRAQVLHGPVQDIAGALPSALTAEDLAQGQRLLCCSAAAGDLQLECAEIPHIPGIDVRKLPVRVAAMERLAPDVVRVQLQPPAGQRLHYADVLLPGNRRRSYSLATPAREGVDLLELHIRHLPGGLFTDQVFGKLKVRDVLRIEGPFGTFGMHTATDAPAILLASGTGFAPIKALVEQLLAAGSGRRITLYWGGRARQDLYLHDLCKEWEQAWKGRLTYVPVLSDSPEADGWTGRRGWVHQAVLQDHPDLSQHEVYACGAPAMVNAARRDFMALAGMQSTLFFADAFVAQPG</sequence>
<reference evidence="6" key="1">
    <citation type="journal article" date="2019" name="Int. J. Syst. Evol. Microbiol.">
        <title>The Global Catalogue of Microorganisms (GCM) 10K type strain sequencing project: providing services to taxonomists for standard genome sequencing and annotation.</title>
        <authorList>
            <consortium name="The Broad Institute Genomics Platform"/>
            <consortium name="The Broad Institute Genome Sequencing Center for Infectious Disease"/>
            <person name="Wu L."/>
            <person name="Ma J."/>
        </authorList>
    </citation>
    <scope>NUCLEOTIDE SEQUENCE [LARGE SCALE GENOMIC DNA]</scope>
    <source>
        <strain evidence="6">CCUG 2113</strain>
    </source>
</reference>
<dbReference type="PROSITE" id="PS51085">
    <property type="entry name" value="2FE2S_FER_2"/>
    <property type="match status" value="1"/>
</dbReference>
<dbReference type="InterPro" id="IPR012675">
    <property type="entry name" value="Beta-grasp_dom_sf"/>
</dbReference>
<dbReference type="InterPro" id="IPR006058">
    <property type="entry name" value="2Fe2S_fd_BS"/>
</dbReference>
<accession>A0ABV8D4N1</accession>
<dbReference type="InterPro" id="IPR001041">
    <property type="entry name" value="2Fe-2S_ferredoxin-type"/>
</dbReference>
<dbReference type="InterPro" id="IPR036010">
    <property type="entry name" value="2Fe-2S_ferredoxin-like_sf"/>
</dbReference>
<dbReference type="SUPFAM" id="SSF52343">
    <property type="entry name" value="Ferredoxin reductase-like, C-terminal NADP-linked domain"/>
    <property type="match status" value="1"/>
</dbReference>
<organism evidence="5 6">
    <name type="scientific">Acidovorax facilis</name>
    <dbReference type="NCBI Taxonomy" id="12917"/>
    <lineage>
        <taxon>Bacteria</taxon>
        <taxon>Pseudomonadati</taxon>
        <taxon>Pseudomonadota</taxon>
        <taxon>Betaproteobacteria</taxon>
        <taxon>Burkholderiales</taxon>
        <taxon>Comamonadaceae</taxon>
        <taxon>Acidovorax</taxon>
    </lineage>
</organism>
<dbReference type="InterPro" id="IPR008333">
    <property type="entry name" value="Cbr1-like_FAD-bd_dom"/>
</dbReference>
<evidence type="ECO:0000259" key="4">
    <source>
        <dbReference type="PROSITE" id="PS51384"/>
    </source>
</evidence>
<dbReference type="InterPro" id="IPR039261">
    <property type="entry name" value="FNR_nucleotide-bd"/>
</dbReference>
<dbReference type="InterPro" id="IPR001433">
    <property type="entry name" value="OxRdtase_FAD/NAD-bd"/>
</dbReference>
<dbReference type="RefSeq" id="WP_055402617.1">
    <property type="nucleotide sequence ID" value="NZ_JAMXAX010000007.1"/>
</dbReference>
<dbReference type="SUPFAM" id="SSF54292">
    <property type="entry name" value="2Fe-2S ferredoxin-like"/>
    <property type="match status" value="1"/>
</dbReference>
<dbReference type="CDD" id="cd00207">
    <property type="entry name" value="fer2"/>
    <property type="match status" value="1"/>
</dbReference>
<dbReference type="Gene3D" id="3.40.50.80">
    <property type="entry name" value="Nucleotide-binding domain of ferredoxin-NADP reductase (FNR) module"/>
    <property type="match status" value="1"/>
</dbReference>
<dbReference type="PANTHER" id="PTHR47354">
    <property type="entry name" value="NADH OXIDOREDUCTASE HCR"/>
    <property type="match status" value="1"/>
</dbReference>
<comment type="cofactor">
    <cofactor evidence="1">
        <name>FAD</name>
        <dbReference type="ChEBI" id="CHEBI:57692"/>
    </cofactor>
</comment>
<feature type="domain" description="2Fe-2S ferredoxin-type" evidence="3">
    <location>
        <begin position="27"/>
        <end position="118"/>
    </location>
</feature>
<dbReference type="CDD" id="cd06189">
    <property type="entry name" value="flavin_oxioreductase"/>
    <property type="match status" value="1"/>
</dbReference>
<dbReference type="PROSITE" id="PS00197">
    <property type="entry name" value="2FE2S_FER_1"/>
    <property type="match status" value="1"/>
</dbReference>
<gene>
    <name evidence="5" type="ORF">ACFOW3_00345</name>
</gene>
<dbReference type="SUPFAM" id="SSF63380">
    <property type="entry name" value="Riboflavin synthase domain-like"/>
    <property type="match status" value="1"/>
</dbReference>
<keyword evidence="2" id="KW-0411">Iron-sulfur</keyword>
<comment type="caution">
    <text evidence="5">The sequence shown here is derived from an EMBL/GenBank/DDBJ whole genome shotgun (WGS) entry which is preliminary data.</text>
</comment>
<keyword evidence="2" id="KW-0001">2Fe-2S</keyword>
<name>A0ABV8D4N1_9BURK</name>
<keyword evidence="6" id="KW-1185">Reference proteome</keyword>
<protein>
    <submittedName>
        <fullName evidence="5">2Fe-2S iron-sulfur cluster-binding protein</fullName>
    </submittedName>
</protein>
<dbReference type="Pfam" id="PF00175">
    <property type="entry name" value="NAD_binding_1"/>
    <property type="match status" value="1"/>
</dbReference>
<dbReference type="PANTHER" id="PTHR47354:SF5">
    <property type="entry name" value="PROTEIN RFBI"/>
    <property type="match status" value="1"/>
</dbReference>
<dbReference type="Proteomes" id="UP001595693">
    <property type="component" value="Unassembled WGS sequence"/>
</dbReference>
<keyword evidence="2" id="KW-0408">Iron</keyword>
<evidence type="ECO:0000313" key="5">
    <source>
        <dbReference type="EMBL" id="MFC3933069.1"/>
    </source>
</evidence>
<evidence type="ECO:0000313" key="6">
    <source>
        <dbReference type="Proteomes" id="UP001595693"/>
    </source>
</evidence>
<dbReference type="EMBL" id="JBHSAJ010000001">
    <property type="protein sequence ID" value="MFC3933069.1"/>
    <property type="molecule type" value="Genomic_DNA"/>
</dbReference>
<dbReference type="Gene3D" id="2.40.30.10">
    <property type="entry name" value="Translation factors"/>
    <property type="match status" value="1"/>
</dbReference>
<evidence type="ECO:0000259" key="3">
    <source>
        <dbReference type="PROSITE" id="PS51085"/>
    </source>
</evidence>
<dbReference type="PROSITE" id="PS51384">
    <property type="entry name" value="FAD_FR"/>
    <property type="match status" value="1"/>
</dbReference>